<dbReference type="PIRSF" id="PIRSF000726">
    <property type="entry name" value="Asp_kin"/>
    <property type="match status" value="1"/>
</dbReference>
<keyword evidence="7 15" id="KW-0808">Transferase</keyword>
<evidence type="ECO:0000256" key="11">
    <source>
        <dbReference type="ARBA" id="ARBA00022915"/>
    </source>
</evidence>
<evidence type="ECO:0000256" key="9">
    <source>
        <dbReference type="ARBA" id="ARBA00022777"/>
    </source>
</evidence>
<keyword evidence="8 14" id="KW-0547">Nucleotide-binding</keyword>
<dbReference type="GO" id="GO:0009090">
    <property type="term" value="P:homoserine biosynthetic process"/>
    <property type="evidence" value="ECO:0007669"/>
    <property type="project" value="TreeGrafter"/>
</dbReference>
<accession>A0A4R8GLT5</accession>
<evidence type="ECO:0000256" key="5">
    <source>
        <dbReference type="ARBA" id="ARBA00010122"/>
    </source>
</evidence>
<comment type="pathway">
    <text evidence="4 16">Amino-acid biosynthesis; L-threonine biosynthesis; L-threonine from L-aspartate: step 1/5.</text>
</comment>
<dbReference type="InterPro" id="IPR027795">
    <property type="entry name" value="CASTOR_ACT_dom"/>
</dbReference>
<evidence type="ECO:0000256" key="8">
    <source>
        <dbReference type="ARBA" id="ARBA00022741"/>
    </source>
</evidence>
<evidence type="ECO:0000256" key="12">
    <source>
        <dbReference type="ARBA" id="ARBA00023154"/>
    </source>
</evidence>
<evidence type="ECO:0000256" key="16">
    <source>
        <dbReference type="RuleBase" id="RU004249"/>
    </source>
</evidence>
<dbReference type="NCBIfam" id="TIGR00656">
    <property type="entry name" value="asp_kin_monofn"/>
    <property type="match status" value="1"/>
</dbReference>
<dbReference type="Gene3D" id="3.30.2130.10">
    <property type="entry name" value="VC0802-like"/>
    <property type="match status" value="1"/>
</dbReference>
<dbReference type="AlphaFoldDB" id="A0A4R8GLT5"/>
<evidence type="ECO:0000256" key="2">
    <source>
        <dbReference type="ARBA" id="ARBA00004766"/>
    </source>
</evidence>
<dbReference type="InterPro" id="IPR018042">
    <property type="entry name" value="Aspartate_kinase_CS"/>
</dbReference>
<feature type="binding site" evidence="14">
    <location>
        <begin position="179"/>
        <end position="180"/>
    </location>
    <ligand>
        <name>ATP</name>
        <dbReference type="ChEBI" id="CHEBI:30616"/>
    </ligand>
</feature>
<evidence type="ECO:0000256" key="4">
    <source>
        <dbReference type="ARBA" id="ARBA00005139"/>
    </source>
</evidence>
<evidence type="ECO:0000256" key="15">
    <source>
        <dbReference type="RuleBase" id="RU003448"/>
    </source>
</evidence>
<feature type="domain" description="CASTOR ACT" evidence="18">
    <location>
        <begin position="346"/>
        <end position="406"/>
    </location>
</feature>
<comment type="pathway">
    <text evidence="2 16">Amino-acid biosynthesis; L-lysine biosynthesis via DAP pathway; (S)-tetrahydrodipicolinate from L-aspartate: step 1/4.</text>
</comment>
<reference evidence="19 20" key="1">
    <citation type="submission" date="2019-03" db="EMBL/GenBank/DDBJ databases">
        <title>Subsurface microbial communities from deep shales in Ohio and West Virginia, USA.</title>
        <authorList>
            <person name="Wrighton K."/>
        </authorList>
    </citation>
    <scope>NUCLEOTIDE SEQUENCE [LARGE SCALE GENOMIC DNA]</scope>
    <source>
        <strain evidence="19 20">MSL 6dP</strain>
    </source>
</reference>
<dbReference type="InterPro" id="IPR036393">
    <property type="entry name" value="AceGlu_kinase-like_sf"/>
</dbReference>
<evidence type="ECO:0000259" key="18">
    <source>
        <dbReference type="Pfam" id="PF13840"/>
    </source>
</evidence>
<evidence type="ECO:0000259" key="17">
    <source>
        <dbReference type="Pfam" id="PF00696"/>
    </source>
</evidence>
<organism evidence="19 20">
    <name type="scientific">Orenia marismortui</name>
    <dbReference type="NCBI Taxonomy" id="46469"/>
    <lineage>
        <taxon>Bacteria</taxon>
        <taxon>Bacillati</taxon>
        <taxon>Bacillota</taxon>
        <taxon>Clostridia</taxon>
        <taxon>Halanaerobiales</taxon>
        <taxon>Halobacteroidaceae</taxon>
        <taxon>Orenia</taxon>
    </lineage>
</organism>
<dbReference type="FunFam" id="3.40.1160.10:FF:000002">
    <property type="entry name" value="Aspartokinase"/>
    <property type="match status" value="1"/>
</dbReference>
<evidence type="ECO:0000256" key="7">
    <source>
        <dbReference type="ARBA" id="ARBA00022679"/>
    </source>
</evidence>
<feature type="binding site" evidence="14">
    <location>
        <position position="53"/>
    </location>
    <ligand>
        <name>substrate</name>
    </ligand>
</feature>
<feature type="domain" description="Aspartate/glutamate/uridylate kinase" evidence="17">
    <location>
        <begin position="3"/>
        <end position="236"/>
    </location>
</feature>
<keyword evidence="6 16" id="KW-0028">Amino-acid biosynthesis</keyword>
<dbReference type="SUPFAM" id="SSF53633">
    <property type="entry name" value="Carbamate kinase-like"/>
    <property type="match status" value="1"/>
</dbReference>
<dbReference type="Proteomes" id="UP000295832">
    <property type="component" value="Unassembled WGS sequence"/>
</dbReference>
<protein>
    <recommendedName>
        <fullName evidence="15">Aspartokinase</fullName>
        <ecNumber evidence="15">2.7.2.4</ecNumber>
    </recommendedName>
</protein>
<keyword evidence="12" id="KW-0457">Lysine biosynthesis</keyword>
<comment type="pathway">
    <text evidence="3 16">Amino-acid biosynthesis; L-methionine biosynthesis via de novo pathway; L-homoserine from L-aspartate: step 1/3.</text>
</comment>
<evidence type="ECO:0000256" key="3">
    <source>
        <dbReference type="ARBA" id="ARBA00004986"/>
    </source>
</evidence>
<comment type="similarity">
    <text evidence="5 15">Belongs to the aspartokinase family.</text>
</comment>
<dbReference type="PANTHER" id="PTHR21499">
    <property type="entry name" value="ASPARTATE KINASE"/>
    <property type="match status" value="1"/>
</dbReference>
<keyword evidence="10 14" id="KW-0067">ATP-binding</keyword>
<dbReference type="NCBIfam" id="TIGR00657">
    <property type="entry name" value="asp_kinases"/>
    <property type="match status" value="1"/>
</dbReference>
<evidence type="ECO:0000313" key="20">
    <source>
        <dbReference type="Proteomes" id="UP000295832"/>
    </source>
</evidence>
<feature type="binding site" evidence="14">
    <location>
        <begin position="8"/>
        <end position="11"/>
    </location>
    <ligand>
        <name>ATP</name>
        <dbReference type="ChEBI" id="CHEBI:30616"/>
    </ligand>
</feature>
<dbReference type="UniPathway" id="UPA00050">
    <property type="reaction ID" value="UER00461"/>
</dbReference>
<feature type="binding site" evidence="14">
    <location>
        <position position="80"/>
    </location>
    <ligand>
        <name>substrate</name>
    </ligand>
</feature>
<dbReference type="GO" id="GO:0009088">
    <property type="term" value="P:threonine biosynthetic process"/>
    <property type="evidence" value="ECO:0007669"/>
    <property type="project" value="UniProtKB-UniPathway"/>
</dbReference>
<gene>
    <name evidence="19" type="ORF">C7959_13823</name>
</gene>
<evidence type="ECO:0000256" key="14">
    <source>
        <dbReference type="PIRSR" id="PIRSR000726-1"/>
    </source>
</evidence>
<dbReference type="EMBL" id="SOEG01000038">
    <property type="protein sequence ID" value="TDX46630.1"/>
    <property type="molecule type" value="Genomic_DNA"/>
</dbReference>
<dbReference type="NCBIfam" id="NF006068">
    <property type="entry name" value="PRK08210.1"/>
    <property type="match status" value="1"/>
</dbReference>
<dbReference type="GO" id="GO:0005524">
    <property type="term" value="F:ATP binding"/>
    <property type="evidence" value="ECO:0007669"/>
    <property type="project" value="UniProtKB-KW"/>
</dbReference>
<evidence type="ECO:0000256" key="10">
    <source>
        <dbReference type="ARBA" id="ARBA00022840"/>
    </source>
</evidence>
<comment type="catalytic activity">
    <reaction evidence="13 15">
        <text>L-aspartate + ATP = 4-phospho-L-aspartate + ADP</text>
        <dbReference type="Rhea" id="RHEA:23776"/>
        <dbReference type="ChEBI" id="CHEBI:29991"/>
        <dbReference type="ChEBI" id="CHEBI:30616"/>
        <dbReference type="ChEBI" id="CHEBI:57535"/>
        <dbReference type="ChEBI" id="CHEBI:456216"/>
        <dbReference type="EC" id="2.7.2.4"/>
    </reaction>
</comment>
<dbReference type="InterPro" id="IPR001341">
    <property type="entry name" value="Asp_kinase"/>
</dbReference>
<comment type="caution">
    <text evidence="19">The sequence shown here is derived from an EMBL/GenBank/DDBJ whole genome shotgun (WGS) entry which is preliminary data.</text>
</comment>
<keyword evidence="11" id="KW-0220">Diaminopimelate biosynthesis</keyword>
<dbReference type="RefSeq" id="WP_134118648.1">
    <property type="nucleotide sequence ID" value="NZ_SOEG01000038.1"/>
</dbReference>
<proteinExistence type="inferred from homology"/>
<dbReference type="GO" id="GO:0004072">
    <property type="term" value="F:aspartate kinase activity"/>
    <property type="evidence" value="ECO:0007669"/>
    <property type="project" value="UniProtKB-EC"/>
</dbReference>
<dbReference type="STRING" id="926561.GCA_000379025_03050"/>
<feature type="binding site" evidence="14">
    <location>
        <position position="190"/>
    </location>
    <ligand>
        <name>ATP</name>
        <dbReference type="ChEBI" id="CHEBI:30616"/>
    </ligand>
</feature>
<dbReference type="Pfam" id="PF13840">
    <property type="entry name" value="ACT_7"/>
    <property type="match status" value="1"/>
</dbReference>
<evidence type="ECO:0000256" key="1">
    <source>
        <dbReference type="ARBA" id="ARBA00003121"/>
    </source>
</evidence>
<dbReference type="UniPathway" id="UPA00034">
    <property type="reaction ID" value="UER00015"/>
</dbReference>
<sequence length="412" mass="44648">MPNIVVQKFGGSSVATDERREQVIDKIINAINQGYKPVIVVSAIGREGAPYATDTLINFAQGVYDTIEPRAKDLLMSCGEIISTVIIAQALRARGYEAEPLTGAQAGIITDENFGDTRIKEINARRILDILDYNQIPIIAGFQGVSENGEITTLGRGGSDTTACALGAALHAEMVEIYTDVEGVMTADPRIVPNAKTLKHVTYNEVCELAYQGARVIHPRAAEIAMRERVPVIVRSTFSDAQGTVISDVFKQEEVEIKGDRPVSGVTSRSNLSFVKVFPKDHEGPSTLLESTSVLGCFRILAEGNISVDFINVRPEVITFMINKDTVEKACGLLDESNYQYEVFNDFVKISVVGAGMTGVPGIMAKVVEALTEAGISIYQTTDSHTTISCLIRDEDEESGLCALHDYFGLGD</sequence>
<name>A0A4R8GLT5_9FIRM</name>
<dbReference type="InterPro" id="IPR005260">
    <property type="entry name" value="Asp_kin_monofn"/>
</dbReference>
<dbReference type="InterPro" id="IPR045865">
    <property type="entry name" value="ACT-like_dom_sf"/>
</dbReference>
<evidence type="ECO:0000313" key="19">
    <source>
        <dbReference type="EMBL" id="TDX46630.1"/>
    </source>
</evidence>
<dbReference type="GO" id="GO:0005829">
    <property type="term" value="C:cytosol"/>
    <property type="evidence" value="ECO:0007669"/>
    <property type="project" value="TreeGrafter"/>
</dbReference>
<dbReference type="PROSITE" id="PS00324">
    <property type="entry name" value="ASPARTOKINASE"/>
    <property type="match status" value="1"/>
</dbReference>
<dbReference type="InterPro" id="IPR001048">
    <property type="entry name" value="Asp/Glu/Uridylate_kinase"/>
</dbReference>
<dbReference type="GO" id="GO:0009089">
    <property type="term" value="P:lysine biosynthetic process via diaminopimelate"/>
    <property type="evidence" value="ECO:0007669"/>
    <property type="project" value="UniProtKB-UniPathway"/>
</dbReference>
<evidence type="ECO:0000256" key="13">
    <source>
        <dbReference type="ARBA" id="ARBA00047872"/>
    </source>
</evidence>
<keyword evidence="9 15" id="KW-0418">Kinase</keyword>
<dbReference type="SUPFAM" id="SSF55021">
    <property type="entry name" value="ACT-like"/>
    <property type="match status" value="2"/>
</dbReference>
<dbReference type="Pfam" id="PF00696">
    <property type="entry name" value="AA_kinase"/>
    <property type="match status" value="1"/>
</dbReference>
<dbReference type="UniPathway" id="UPA00051">
    <property type="reaction ID" value="UER00462"/>
</dbReference>
<comment type="function">
    <text evidence="1">Catalyzes the phosphorylation of the beta-carboxyl group of aspartic acid with ATP to yield 4-phospho-L-aspartate, which is involved in the branched biosynthetic pathway leading to the biosynthesis of amino acids threonine, isoleucine and methionine.</text>
</comment>
<dbReference type="GO" id="GO:0019877">
    <property type="term" value="P:diaminopimelate biosynthetic process"/>
    <property type="evidence" value="ECO:0007669"/>
    <property type="project" value="UniProtKB-KW"/>
</dbReference>
<dbReference type="Gene3D" id="3.40.1160.10">
    <property type="entry name" value="Acetylglutamate kinase-like"/>
    <property type="match status" value="1"/>
</dbReference>
<dbReference type="PANTHER" id="PTHR21499:SF3">
    <property type="entry name" value="ASPARTOKINASE"/>
    <property type="match status" value="1"/>
</dbReference>
<dbReference type="EC" id="2.7.2.4" evidence="15"/>
<keyword evidence="20" id="KW-1185">Reference proteome</keyword>
<evidence type="ECO:0000256" key="6">
    <source>
        <dbReference type="ARBA" id="ARBA00022605"/>
    </source>
</evidence>